<dbReference type="HOGENOM" id="CLU_087843_0_0_3"/>
<evidence type="ECO:0000313" key="8">
    <source>
        <dbReference type="EMBL" id="AFZ46318.1"/>
    </source>
</evidence>
<evidence type="ECO:0000256" key="6">
    <source>
        <dbReference type="HAMAP-Rule" id="MF_00073"/>
    </source>
</evidence>
<comment type="function">
    <text evidence="6">Involved in transcription antitermination. Required for transcription of ribosomal RNA (rRNA) genes. Binds specifically to the boxA antiterminator sequence of the ribosomal RNA (rrn) operons.</text>
</comment>
<dbReference type="EMBL" id="CP003940">
    <property type="protein sequence ID" value="AFZ46318.1"/>
    <property type="molecule type" value="Genomic_DNA"/>
</dbReference>
<evidence type="ECO:0000313" key="9">
    <source>
        <dbReference type="Proteomes" id="UP000010483"/>
    </source>
</evidence>
<proteinExistence type="inferred from homology"/>
<name>K9YJP8_CYASC</name>
<evidence type="ECO:0000256" key="3">
    <source>
        <dbReference type="ARBA" id="ARBA00022884"/>
    </source>
</evidence>
<keyword evidence="5 6" id="KW-0804">Transcription</keyword>
<organism evidence="8 9">
    <name type="scientific">Cyanobacterium stanieri (strain ATCC 29140 / PCC 7202)</name>
    <dbReference type="NCBI Taxonomy" id="292563"/>
    <lineage>
        <taxon>Bacteria</taxon>
        <taxon>Bacillati</taxon>
        <taxon>Cyanobacteriota</taxon>
        <taxon>Cyanophyceae</taxon>
        <taxon>Oscillatoriophycideae</taxon>
        <taxon>Chroococcales</taxon>
        <taxon>Geminocystaceae</taxon>
        <taxon>Cyanobacterium</taxon>
    </lineage>
</organism>
<dbReference type="eggNOG" id="COG0781">
    <property type="taxonomic scope" value="Bacteria"/>
</dbReference>
<gene>
    <name evidence="6" type="primary">nusB</name>
    <name evidence="8" type="ordered locus">Cyast_0338</name>
</gene>
<evidence type="ECO:0000256" key="4">
    <source>
        <dbReference type="ARBA" id="ARBA00023015"/>
    </source>
</evidence>
<dbReference type="InterPro" id="IPR006027">
    <property type="entry name" value="NusB_RsmB_TIM44"/>
</dbReference>
<dbReference type="SUPFAM" id="SSF48013">
    <property type="entry name" value="NusB-like"/>
    <property type="match status" value="1"/>
</dbReference>
<dbReference type="GO" id="GO:0006353">
    <property type="term" value="P:DNA-templated transcription termination"/>
    <property type="evidence" value="ECO:0007669"/>
    <property type="project" value="UniProtKB-UniRule"/>
</dbReference>
<dbReference type="InterPro" id="IPR011605">
    <property type="entry name" value="NusB_fam"/>
</dbReference>
<dbReference type="Gene3D" id="1.10.940.10">
    <property type="entry name" value="NusB-like"/>
    <property type="match status" value="1"/>
</dbReference>
<protein>
    <recommendedName>
        <fullName evidence="6">Transcription antitermination protein NusB</fullName>
    </recommendedName>
    <alternativeName>
        <fullName evidence="6">Antitermination factor NusB</fullName>
    </alternativeName>
</protein>
<feature type="domain" description="NusB/RsmB/TIM44" evidence="7">
    <location>
        <begin position="107"/>
        <end position="203"/>
    </location>
</feature>
<dbReference type="PATRIC" id="fig|292563.3.peg.354"/>
<dbReference type="PANTHER" id="PTHR11078:SF3">
    <property type="entry name" value="ANTITERMINATION NUSB DOMAIN-CONTAINING PROTEIN"/>
    <property type="match status" value="1"/>
</dbReference>
<dbReference type="GO" id="GO:0005829">
    <property type="term" value="C:cytosol"/>
    <property type="evidence" value="ECO:0007669"/>
    <property type="project" value="TreeGrafter"/>
</dbReference>
<dbReference type="GO" id="GO:0003723">
    <property type="term" value="F:RNA binding"/>
    <property type="evidence" value="ECO:0007669"/>
    <property type="project" value="UniProtKB-UniRule"/>
</dbReference>
<comment type="similarity">
    <text evidence="1 6">Belongs to the NusB family.</text>
</comment>
<sequence length="208" mass="23533">MPIRQQPRRTARILALLSLSQIRGDAEKLEQLDINDLLLGAVRSLTIEVENALETASNELNRSNDQIFKSETRTTNVGSAKEMLKDAIAFTQKAINRLGSVLELPEFVQVSQQAQVREYAIELINTINRRQGEINQMLDDVMIDWKLNRLSLIDGNILRIAVAEMAFLQIEPKVAINEAVEIAKAYSDDDGFRFINGVLRKISDRLQK</sequence>
<dbReference type="KEGG" id="csn:Cyast_0338"/>
<dbReference type="AlphaFoldDB" id="K9YJP8"/>
<dbReference type="STRING" id="292563.Cyast_0338"/>
<evidence type="ECO:0000256" key="5">
    <source>
        <dbReference type="ARBA" id="ARBA00023163"/>
    </source>
</evidence>
<keyword evidence="4 6" id="KW-0805">Transcription regulation</keyword>
<dbReference type="GO" id="GO:0031564">
    <property type="term" value="P:transcription antitermination"/>
    <property type="evidence" value="ECO:0007669"/>
    <property type="project" value="UniProtKB-KW"/>
</dbReference>
<keyword evidence="9" id="KW-1185">Reference proteome</keyword>
<dbReference type="HAMAP" id="MF_00073">
    <property type="entry name" value="NusB"/>
    <property type="match status" value="1"/>
</dbReference>
<evidence type="ECO:0000259" key="7">
    <source>
        <dbReference type="Pfam" id="PF01029"/>
    </source>
</evidence>
<dbReference type="Proteomes" id="UP000010483">
    <property type="component" value="Chromosome"/>
</dbReference>
<reference evidence="9" key="1">
    <citation type="journal article" date="2013" name="Proc. Natl. Acad. Sci. U.S.A.">
        <title>Improving the coverage of the cyanobacterial phylum using diversity-driven genome sequencing.</title>
        <authorList>
            <person name="Shih P.M."/>
            <person name="Wu D."/>
            <person name="Latifi A."/>
            <person name="Axen S.D."/>
            <person name="Fewer D.P."/>
            <person name="Talla E."/>
            <person name="Calteau A."/>
            <person name="Cai F."/>
            <person name="Tandeau de Marsac N."/>
            <person name="Rippka R."/>
            <person name="Herdman M."/>
            <person name="Sivonen K."/>
            <person name="Coursin T."/>
            <person name="Laurent T."/>
            <person name="Goodwin L."/>
            <person name="Nolan M."/>
            <person name="Davenport K.W."/>
            <person name="Han C.S."/>
            <person name="Rubin E.M."/>
            <person name="Eisen J.A."/>
            <person name="Woyke T."/>
            <person name="Gugger M."/>
            <person name="Kerfeld C.A."/>
        </authorList>
    </citation>
    <scope>NUCLEOTIDE SEQUENCE [LARGE SCALE GENOMIC DNA]</scope>
    <source>
        <strain evidence="9">ATCC 29140 / PCC 7202</strain>
    </source>
</reference>
<evidence type="ECO:0000256" key="1">
    <source>
        <dbReference type="ARBA" id="ARBA00005952"/>
    </source>
</evidence>
<accession>K9YJP8</accession>
<dbReference type="NCBIfam" id="TIGR01951">
    <property type="entry name" value="nusB"/>
    <property type="match status" value="1"/>
</dbReference>
<keyword evidence="2 6" id="KW-0889">Transcription antitermination</keyword>
<dbReference type="PANTHER" id="PTHR11078">
    <property type="entry name" value="N UTILIZATION SUBSTANCE PROTEIN B-RELATED"/>
    <property type="match status" value="1"/>
</dbReference>
<dbReference type="InterPro" id="IPR035926">
    <property type="entry name" value="NusB-like_sf"/>
</dbReference>
<evidence type="ECO:0000256" key="2">
    <source>
        <dbReference type="ARBA" id="ARBA00022814"/>
    </source>
</evidence>
<keyword evidence="3 6" id="KW-0694">RNA-binding</keyword>
<dbReference type="Pfam" id="PF01029">
    <property type="entry name" value="NusB"/>
    <property type="match status" value="1"/>
</dbReference>